<evidence type="ECO:0000313" key="2">
    <source>
        <dbReference type="Proteomes" id="UP000320585"/>
    </source>
</evidence>
<proteinExistence type="predicted"/>
<reference evidence="2" key="1">
    <citation type="submission" date="2019-05" db="EMBL/GenBank/DDBJ databases">
        <title>Complete genome sequencing of Dialister sp. strain 5BBH33.</title>
        <authorList>
            <person name="Sakamoto M."/>
            <person name="Murakami T."/>
            <person name="Mori H."/>
        </authorList>
    </citation>
    <scope>NUCLEOTIDE SEQUENCE [LARGE SCALE GENOMIC DNA]</scope>
    <source>
        <strain evidence="2">5BBH33</strain>
    </source>
</reference>
<sequence length="574" mass="62393">MYGGIQQIDPALLESAEEAIEEINSNTNLSDEDKKARVAAIQTQLAQIQASMTGTAEGNEVTLNGGTVAGKTYGGSVMGTGNAEGNSVTLNAGSVNDDIYGGYAANGSALDNTVTIKGGTIAPAASLYGGYSTTESSGNSLNFYVKDVTVKNLKYFQTLNFYVPAGTTAGETMLEVTDAADVSGAAIRAAVEDTTQLNPGEVINLIHTTESPILTEKTTYGMMDGKDQVTDVNLLQRTVGIKKQDANTIVLYVPGDSPITTDPETKVIPDERESGTTLISEGSDLAVNEGFESALAAHEAGWIEDHSIKAEFIPYVVLGGHNLRYDTGSEVDSNGFNGEVGFVKRSYHEDYIDTIMPFFEYGDGNYTVHYEDARSDGDQRYIGGGILIRRDKDDGFHYEGIIRTGHFDGDLHGTVSGNHIRYDTDSNYIAAHLGLGKTYVRDTNEYDLYGKLYWARLGSDTILIKNDLGNTTYELDSVDSFRTRLGLRWTKNKNGSKSYYAGIAWDYEFAGKAKAWHGDYSTPSSSLKGSSAFLELGWQTKVTEEDPWGLDLRVRGWTGKKEGFTYSTTISRRF</sequence>
<name>A0A8D4UW27_9FIRM</name>
<dbReference type="RefSeq" id="WP_162501797.1">
    <property type="nucleotide sequence ID" value="NZ_AP019697.1"/>
</dbReference>
<dbReference type="Proteomes" id="UP000320585">
    <property type="component" value="Chromosome"/>
</dbReference>
<dbReference type="EMBL" id="AP019697">
    <property type="protein sequence ID" value="BBK25997.1"/>
    <property type="molecule type" value="Genomic_DNA"/>
</dbReference>
<protein>
    <submittedName>
        <fullName evidence="1">Membrane protein</fullName>
    </submittedName>
</protein>
<dbReference type="SUPFAM" id="SSF103515">
    <property type="entry name" value="Autotransporter"/>
    <property type="match status" value="1"/>
</dbReference>
<dbReference type="AlphaFoldDB" id="A0A8D4UW27"/>
<dbReference type="GeneID" id="92717393"/>
<dbReference type="KEGG" id="dho:Dia5BBH33_19320"/>
<accession>A0A8D4UW27</accession>
<dbReference type="InterPro" id="IPR036709">
    <property type="entry name" value="Autotransporte_beta_dom_sf"/>
</dbReference>
<gene>
    <name evidence="1" type="ORF">Dia5BBH33_19320</name>
</gene>
<organism evidence="1 2">
    <name type="scientific">Dialister hominis</name>
    <dbReference type="NCBI Taxonomy" id="2582419"/>
    <lineage>
        <taxon>Bacteria</taxon>
        <taxon>Bacillati</taxon>
        <taxon>Bacillota</taxon>
        <taxon>Negativicutes</taxon>
        <taxon>Veillonellales</taxon>
        <taxon>Veillonellaceae</taxon>
        <taxon>Dialister</taxon>
    </lineage>
</organism>
<dbReference type="Gene3D" id="2.40.128.130">
    <property type="entry name" value="Autotransporter beta-domain"/>
    <property type="match status" value="1"/>
</dbReference>
<dbReference type="Gene3D" id="1.20.58.90">
    <property type="match status" value="1"/>
</dbReference>
<keyword evidence="2" id="KW-1185">Reference proteome</keyword>
<evidence type="ECO:0000313" key="1">
    <source>
        <dbReference type="EMBL" id="BBK25997.1"/>
    </source>
</evidence>